<accession>A0A2B2LW60</accession>
<dbReference type="AlphaFoldDB" id="A0A2B2LW60"/>
<proteinExistence type="predicted"/>
<reference evidence="4 5" key="1">
    <citation type="submission" date="2017-09" db="EMBL/GenBank/DDBJ databases">
        <title>Large-scale bioinformatics analysis of Bacillus genomes uncovers conserved roles of natural products in bacterial physiology.</title>
        <authorList>
            <consortium name="Agbiome Team Llc"/>
            <person name="Bleich R.M."/>
            <person name="Grubbs K.J."/>
            <person name="Santa Maria K.C."/>
            <person name="Allen S.E."/>
            <person name="Farag S."/>
            <person name="Shank E.A."/>
            <person name="Bowers A."/>
        </authorList>
    </citation>
    <scope>NUCLEOTIDE SEQUENCE [LARGE SCALE GENOMIC DNA]</scope>
    <source>
        <strain evidence="3 5">AFS070861</strain>
        <strain evidence="2 4">AFS092789</strain>
    </source>
</reference>
<dbReference type="Gene3D" id="1.10.260.40">
    <property type="entry name" value="lambda repressor-like DNA-binding domains"/>
    <property type="match status" value="1"/>
</dbReference>
<dbReference type="PROSITE" id="PS50943">
    <property type="entry name" value="HTH_CROC1"/>
    <property type="match status" value="1"/>
</dbReference>
<evidence type="ECO:0000313" key="4">
    <source>
        <dbReference type="Proteomes" id="UP000219922"/>
    </source>
</evidence>
<dbReference type="RefSeq" id="WP_000549412.1">
    <property type="nucleotide sequence ID" value="NZ_CP029455.1"/>
</dbReference>
<dbReference type="GO" id="GO:0003677">
    <property type="term" value="F:DNA binding"/>
    <property type="evidence" value="ECO:0007669"/>
    <property type="project" value="InterPro"/>
</dbReference>
<dbReference type="CDD" id="cd00093">
    <property type="entry name" value="HTH_XRE"/>
    <property type="match status" value="1"/>
</dbReference>
<comment type="caution">
    <text evidence="3">The sequence shown here is derived from an EMBL/GenBank/DDBJ whole genome shotgun (WGS) entry which is preliminary data.</text>
</comment>
<dbReference type="Proteomes" id="UP000219922">
    <property type="component" value="Unassembled WGS sequence"/>
</dbReference>
<organism evidence="3 5">
    <name type="scientific">Bacillus cereus</name>
    <dbReference type="NCBI Taxonomy" id="1396"/>
    <lineage>
        <taxon>Bacteria</taxon>
        <taxon>Bacillati</taxon>
        <taxon>Bacillota</taxon>
        <taxon>Bacilli</taxon>
        <taxon>Bacillales</taxon>
        <taxon>Bacillaceae</taxon>
        <taxon>Bacillus</taxon>
        <taxon>Bacillus cereus group</taxon>
    </lineage>
</organism>
<dbReference type="SUPFAM" id="SSF47413">
    <property type="entry name" value="lambda repressor-like DNA-binding domains"/>
    <property type="match status" value="1"/>
</dbReference>
<evidence type="ECO:0000313" key="2">
    <source>
        <dbReference type="EMBL" id="PDZ95963.1"/>
    </source>
</evidence>
<name>A0A2B2LW60_BACCE</name>
<gene>
    <name evidence="3" type="ORF">COK05_08595</name>
    <name evidence="2" type="ORF">CON36_25765</name>
</gene>
<dbReference type="InterPro" id="IPR010982">
    <property type="entry name" value="Lambda_DNA-bd_dom_sf"/>
</dbReference>
<evidence type="ECO:0000313" key="3">
    <source>
        <dbReference type="EMBL" id="PFQ47793.1"/>
    </source>
</evidence>
<feature type="domain" description="HTH cro/C1-type" evidence="1">
    <location>
        <begin position="9"/>
        <end position="59"/>
    </location>
</feature>
<dbReference type="EMBL" id="NVAP01000019">
    <property type="protein sequence ID" value="PFQ47793.1"/>
    <property type="molecule type" value="Genomic_DNA"/>
</dbReference>
<dbReference type="InterPro" id="IPR001387">
    <property type="entry name" value="Cro/C1-type_HTH"/>
</dbReference>
<evidence type="ECO:0000313" key="5">
    <source>
        <dbReference type="Proteomes" id="UP000224386"/>
    </source>
</evidence>
<evidence type="ECO:0000259" key="1">
    <source>
        <dbReference type="PROSITE" id="PS50943"/>
    </source>
</evidence>
<sequence>MHKMIFLERKLKRKTIEEVADFLNVSPRTYWAKEHNKSEFTLKEAHMLSCYLEKSIEELFPDLFLNNL</sequence>
<dbReference type="EMBL" id="NVMX01000046">
    <property type="protein sequence ID" value="PDZ95963.1"/>
    <property type="molecule type" value="Genomic_DNA"/>
</dbReference>
<protein>
    <submittedName>
        <fullName evidence="3">Transcriptional regulator</fullName>
    </submittedName>
</protein>
<dbReference type="Proteomes" id="UP000224386">
    <property type="component" value="Unassembled WGS sequence"/>
</dbReference>